<evidence type="ECO:0000256" key="1">
    <source>
        <dbReference type="ARBA" id="ARBA00007381"/>
    </source>
</evidence>
<dbReference type="Proteomes" id="UP000887540">
    <property type="component" value="Unplaced"/>
</dbReference>
<evidence type="ECO:0000313" key="5">
    <source>
        <dbReference type="WBParaSite" id="ACRNAN_scaffold121.g14520.t1"/>
    </source>
</evidence>
<dbReference type="Gene3D" id="3.30.420.40">
    <property type="match status" value="2"/>
</dbReference>
<dbReference type="AlphaFoldDB" id="A0A914CN03"/>
<keyword evidence="2" id="KW-0547">Nucleotide-binding</keyword>
<comment type="similarity">
    <text evidence="1">Belongs to the heat shock protein 70 family.</text>
</comment>
<evidence type="ECO:0000256" key="2">
    <source>
        <dbReference type="ARBA" id="ARBA00022741"/>
    </source>
</evidence>
<keyword evidence="3" id="KW-0067">ATP-binding</keyword>
<reference evidence="5" key="1">
    <citation type="submission" date="2022-11" db="UniProtKB">
        <authorList>
            <consortium name="WormBaseParasite"/>
        </authorList>
    </citation>
    <scope>IDENTIFICATION</scope>
</reference>
<protein>
    <submittedName>
        <fullName evidence="5">Uncharacterized protein</fullName>
    </submittedName>
</protein>
<organism evidence="4 5">
    <name type="scientific">Acrobeloides nanus</name>
    <dbReference type="NCBI Taxonomy" id="290746"/>
    <lineage>
        <taxon>Eukaryota</taxon>
        <taxon>Metazoa</taxon>
        <taxon>Ecdysozoa</taxon>
        <taxon>Nematoda</taxon>
        <taxon>Chromadorea</taxon>
        <taxon>Rhabditida</taxon>
        <taxon>Tylenchina</taxon>
        <taxon>Cephalobomorpha</taxon>
        <taxon>Cephaloboidea</taxon>
        <taxon>Cephalobidae</taxon>
        <taxon>Acrobeloides</taxon>
    </lineage>
</organism>
<keyword evidence="4" id="KW-1185">Reference proteome</keyword>
<dbReference type="GO" id="GO:0005524">
    <property type="term" value="F:ATP binding"/>
    <property type="evidence" value="ECO:0007669"/>
    <property type="project" value="UniProtKB-KW"/>
</dbReference>
<dbReference type="Pfam" id="PF00012">
    <property type="entry name" value="HSP70"/>
    <property type="match status" value="1"/>
</dbReference>
<dbReference type="GO" id="GO:0140662">
    <property type="term" value="F:ATP-dependent protein folding chaperone"/>
    <property type="evidence" value="ECO:0007669"/>
    <property type="project" value="InterPro"/>
</dbReference>
<name>A0A914CN03_9BILA</name>
<accession>A0A914CN03</accession>
<evidence type="ECO:0000313" key="4">
    <source>
        <dbReference type="Proteomes" id="UP000887540"/>
    </source>
</evidence>
<proteinExistence type="inferred from homology"/>
<sequence length="170" mass="18803">MVNRWENARLMNDDYQICNQCENRTPLVGGWRSGPLSTRRPPYLAICAFLSLPRGYTTTTCYLDCIPSVVSYKNGQSCVGVDAMKNIESDIVFAKRAGFEQSVEFIDEIEAATVCYAKMVDLNQAPHLLLVFKFSAGSFKVAVVEENNGMVDVKARSGNPNLGGVDITIY</sequence>
<evidence type="ECO:0000256" key="3">
    <source>
        <dbReference type="ARBA" id="ARBA00022840"/>
    </source>
</evidence>
<dbReference type="InterPro" id="IPR013126">
    <property type="entry name" value="Hsp_70_fam"/>
</dbReference>
<dbReference type="WBParaSite" id="ACRNAN_scaffold121.g14520.t1">
    <property type="protein sequence ID" value="ACRNAN_scaffold121.g14520.t1"/>
    <property type="gene ID" value="ACRNAN_scaffold121.g14520"/>
</dbReference>